<evidence type="ECO:0000313" key="2">
    <source>
        <dbReference type="EMBL" id="KAL0302496.1"/>
    </source>
</evidence>
<gene>
    <name evidence="2" type="ORF">Sangu_3098500</name>
</gene>
<sequence>MSHLYDYKLIAEDRLLGHFGLSSRVERLGEVLGISTTSCSASFSRKSIVTREKREKRSAAAHPGLSSKRPRPSSSMVPPTSSTRHIPTPPTPPPRDYRGGSSHSPFSPAEGVYDHLMLDSLKERRSLLELSIS</sequence>
<comment type="caution">
    <text evidence="2">The sequence shown here is derived from an EMBL/GenBank/DDBJ whole genome shotgun (WGS) entry which is preliminary data.</text>
</comment>
<organism evidence="2">
    <name type="scientific">Sesamum angustifolium</name>
    <dbReference type="NCBI Taxonomy" id="2727405"/>
    <lineage>
        <taxon>Eukaryota</taxon>
        <taxon>Viridiplantae</taxon>
        <taxon>Streptophyta</taxon>
        <taxon>Embryophyta</taxon>
        <taxon>Tracheophyta</taxon>
        <taxon>Spermatophyta</taxon>
        <taxon>Magnoliopsida</taxon>
        <taxon>eudicotyledons</taxon>
        <taxon>Gunneridae</taxon>
        <taxon>Pentapetalae</taxon>
        <taxon>asterids</taxon>
        <taxon>lamiids</taxon>
        <taxon>Lamiales</taxon>
        <taxon>Pedaliaceae</taxon>
        <taxon>Sesamum</taxon>
    </lineage>
</organism>
<dbReference type="EMBL" id="JACGWK010000256">
    <property type="protein sequence ID" value="KAL0302496.1"/>
    <property type="molecule type" value="Genomic_DNA"/>
</dbReference>
<feature type="compositionally biased region" description="Basic and acidic residues" evidence="1">
    <location>
        <begin position="49"/>
        <end position="58"/>
    </location>
</feature>
<protein>
    <submittedName>
        <fullName evidence="2">Uncharacterized protein</fullName>
    </submittedName>
</protein>
<feature type="compositionally biased region" description="Low complexity" evidence="1">
    <location>
        <begin position="72"/>
        <end position="86"/>
    </location>
</feature>
<accession>A0AAW2K7H0</accession>
<reference evidence="2" key="2">
    <citation type="journal article" date="2024" name="Plant">
        <title>Genomic evolution and insights into agronomic trait innovations of Sesamum species.</title>
        <authorList>
            <person name="Miao H."/>
            <person name="Wang L."/>
            <person name="Qu L."/>
            <person name="Liu H."/>
            <person name="Sun Y."/>
            <person name="Le M."/>
            <person name="Wang Q."/>
            <person name="Wei S."/>
            <person name="Zheng Y."/>
            <person name="Lin W."/>
            <person name="Duan Y."/>
            <person name="Cao H."/>
            <person name="Xiong S."/>
            <person name="Wang X."/>
            <person name="Wei L."/>
            <person name="Li C."/>
            <person name="Ma Q."/>
            <person name="Ju M."/>
            <person name="Zhao R."/>
            <person name="Li G."/>
            <person name="Mu C."/>
            <person name="Tian Q."/>
            <person name="Mei H."/>
            <person name="Zhang T."/>
            <person name="Gao T."/>
            <person name="Zhang H."/>
        </authorList>
    </citation>
    <scope>NUCLEOTIDE SEQUENCE</scope>
    <source>
        <strain evidence="2">G01</strain>
    </source>
</reference>
<name>A0AAW2K7H0_9LAMI</name>
<reference evidence="2" key="1">
    <citation type="submission" date="2020-06" db="EMBL/GenBank/DDBJ databases">
        <authorList>
            <person name="Li T."/>
            <person name="Hu X."/>
            <person name="Zhang T."/>
            <person name="Song X."/>
            <person name="Zhang H."/>
            <person name="Dai N."/>
            <person name="Sheng W."/>
            <person name="Hou X."/>
            <person name="Wei L."/>
        </authorList>
    </citation>
    <scope>NUCLEOTIDE SEQUENCE</scope>
    <source>
        <strain evidence="2">G01</strain>
        <tissue evidence="2">Leaf</tissue>
    </source>
</reference>
<proteinExistence type="predicted"/>
<dbReference type="AlphaFoldDB" id="A0AAW2K7H0"/>
<feature type="region of interest" description="Disordered" evidence="1">
    <location>
        <begin position="45"/>
        <end position="110"/>
    </location>
</feature>
<evidence type="ECO:0000256" key="1">
    <source>
        <dbReference type="SAM" id="MobiDB-lite"/>
    </source>
</evidence>